<feature type="transmembrane region" description="Helical" evidence="7">
    <location>
        <begin position="16"/>
        <end position="36"/>
    </location>
</feature>
<evidence type="ECO:0000313" key="8">
    <source>
        <dbReference type="EMBL" id="STY71001.1"/>
    </source>
</evidence>
<dbReference type="HAMAP" id="MF_02065">
    <property type="entry name" value="MltG"/>
    <property type="match status" value="1"/>
</dbReference>
<dbReference type="RefSeq" id="WP_115151399.1">
    <property type="nucleotide sequence ID" value="NZ_UGPP01000001.1"/>
</dbReference>
<dbReference type="GO" id="GO:0005886">
    <property type="term" value="C:plasma membrane"/>
    <property type="evidence" value="ECO:0007669"/>
    <property type="project" value="UniProtKB-SubCell"/>
</dbReference>
<dbReference type="NCBIfam" id="TIGR00247">
    <property type="entry name" value="endolytic transglycosylase MltG"/>
    <property type="match status" value="1"/>
</dbReference>
<dbReference type="EMBL" id="UGPP01000001">
    <property type="protein sequence ID" value="STY71001.1"/>
    <property type="molecule type" value="Genomic_DNA"/>
</dbReference>
<comment type="subcellular location">
    <subcellularLocation>
        <location evidence="7">Cell membrane</location>
        <topology evidence="7">Single-pass membrane protein</topology>
    </subcellularLocation>
</comment>
<evidence type="ECO:0000256" key="4">
    <source>
        <dbReference type="ARBA" id="ARBA00023136"/>
    </source>
</evidence>
<evidence type="ECO:0000256" key="7">
    <source>
        <dbReference type="HAMAP-Rule" id="MF_02065"/>
    </source>
</evidence>
<gene>
    <name evidence="8" type="primary">yceG</name>
    <name evidence="7" type="synonym">mltG</name>
    <name evidence="8" type="ORF">NCTC10571_01151</name>
</gene>
<proteinExistence type="inferred from homology"/>
<reference evidence="8 9" key="1">
    <citation type="submission" date="2018-06" db="EMBL/GenBank/DDBJ databases">
        <authorList>
            <consortium name="Pathogen Informatics"/>
            <person name="Doyle S."/>
        </authorList>
    </citation>
    <scope>NUCLEOTIDE SEQUENCE [LARGE SCALE GENOMIC DNA]</scope>
    <source>
        <strain evidence="8 9">NCTC10571</strain>
    </source>
</reference>
<dbReference type="GO" id="GO:0071555">
    <property type="term" value="P:cell wall organization"/>
    <property type="evidence" value="ECO:0007669"/>
    <property type="project" value="UniProtKB-KW"/>
</dbReference>
<evidence type="ECO:0000313" key="9">
    <source>
        <dbReference type="Proteomes" id="UP000255234"/>
    </source>
</evidence>
<keyword evidence="5 7" id="KW-0456">Lyase</keyword>
<evidence type="ECO:0000256" key="5">
    <source>
        <dbReference type="ARBA" id="ARBA00023239"/>
    </source>
</evidence>
<dbReference type="AlphaFoldDB" id="A0A378NRL8"/>
<dbReference type="Proteomes" id="UP000255234">
    <property type="component" value="Unassembled WGS sequence"/>
</dbReference>
<keyword evidence="2 7" id="KW-0812">Transmembrane</keyword>
<dbReference type="Gene3D" id="3.30.160.60">
    <property type="entry name" value="Classic Zinc Finger"/>
    <property type="match status" value="1"/>
</dbReference>
<name>A0A378NRL8_9FIRM</name>
<keyword evidence="6 7" id="KW-0961">Cell wall biogenesis/degradation</keyword>
<protein>
    <recommendedName>
        <fullName evidence="7">Endolytic murein transglycosylase</fullName>
        <ecNumber evidence="7">4.2.2.29</ecNumber>
    </recommendedName>
    <alternativeName>
        <fullName evidence="7">Peptidoglycan lytic transglycosylase</fullName>
    </alternativeName>
    <alternativeName>
        <fullName evidence="7">Peptidoglycan polymerization terminase</fullName>
    </alternativeName>
</protein>
<dbReference type="PANTHER" id="PTHR30518:SF2">
    <property type="entry name" value="ENDOLYTIC MUREIN TRANSGLYCOSYLASE"/>
    <property type="match status" value="1"/>
</dbReference>
<dbReference type="CDD" id="cd08010">
    <property type="entry name" value="MltG_like"/>
    <property type="match status" value="1"/>
</dbReference>
<comment type="similarity">
    <text evidence="7">Belongs to the transglycosylase MltG family.</text>
</comment>
<dbReference type="PANTHER" id="PTHR30518">
    <property type="entry name" value="ENDOLYTIC MUREIN TRANSGLYCOSYLASE"/>
    <property type="match status" value="1"/>
</dbReference>
<organism evidence="8 9">
    <name type="scientific">Megamonas hypermegale</name>
    <dbReference type="NCBI Taxonomy" id="158847"/>
    <lineage>
        <taxon>Bacteria</taxon>
        <taxon>Bacillati</taxon>
        <taxon>Bacillota</taxon>
        <taxon>Negativicutes</taxon>
        <taxon>Selenomonadales</taxon>
        <taxon>Selenomonadaceae</taxon>
        <taxon>Megamonas</taxon>
    </lineage>
</organism>
<dbReference type="GO" id="GO:0008932">
    <property type="term" value="F:lytic endotransglycosylase activity"/>
    <property type="evidence" value="ECO:0007669"/>
    <property type="project" value="UniProtKB-UniRule"/>
</dbReference>
<feature type="site" description="Important for catalytic activity" evidence="7">
    <location>
        <position position="230"/>
    </location>
</feature>
<keyword evidence="1 7" id="KW-1003">Cell membrane</keyword>
<keyword evidence="3 7" id="KW-1133">Transmembrane helix</keyword>
<evidence type="ECO:0000256" key="3">
    <source>
        <dbReference type="ARBA" id="ARBA00022989"/>
    </source>
</evidence>
<comment type="function">
    <text evidence="7">Functions as a peptidoglycan terminase that cleaves nascent peptidoglycan strands endolytically to terminate their elongation.</text>
</comment>
<dbReference type="GO" id="GO:0009252">
    <property type="term" value="P:peptidoglycan biosynthetic process"/>
    <property type="evidence" value="ECO:0007669"/>
    <property type="project" value="UniProtKB-UniRule"/>
</dbReference>
<dbReference type="InterPro" id="IPR003770">
    <property type="entry name" value="MLTG-like"/>
</dbReference>
<evidence type="ECO:0000256" key="6">
    <source>
        <dbReference type="ARBA" id="ARBA00023316"/>
    </source>
</evidence>
<dbReference type="Pfam" id="PF02618">
    <property type="entry name" value="YceG"/>
    <property type="match status" value="1"/>
</dbReference>
<evidence type="ECO:0000256" key="1">
    <source>
        <dbReference type="ARBA" id="ARBA00022475"/>
    </source>
</evidence>
<comment type="catalytic activity">
    <reaction evidence="7">
        <text>a peptidoglycan chain = a peptidoglycan chain with N-acetyl-1,6-anhydromuramyl-[peptide] at the reducing end + a peptidoglycan chain with N-acetylglucosamine at the non-reducing end.</text>
        <dbReference type="EC" id="4.2.2.29"/>
    </reaction>
</comment>
<accession>A0A378NRL8</accession>
<keyword evidence="4 7" id="KW-0472">Membrane</keyword>
<dbReference type="Gene3D" id="3.30.1490.480">
    <property type="entry name" value="Endolytic murein transglycosylase"/>
    <property type="match status" value="2"/>
</dbReference>
<evidence type="ECO:0000256" key="2">
    <source>
        <dbReference type="ARBA" id="ARBA00022692"/>
    </source>
</evidence>
<dbReference type="EC" id="4.2.2.29" evidence="7"/>
<sequence length="344" mass="39505">MWEKIKSILTTTKYQVRIGLAVVLIFLGGYNLFFIGDDEGHGDNISIKIESGMSTEEIAQNLQEHDIINNGLGFRILARLEGKDTQFKEGIYYFRVGMNINSVLDRLVQGPENQVVRITIPEGFTVEDIANLLEKENLTTKEEFCKVAKDYTPYDYMKEATENKDIKYAVEGFLFPDTYDIDRSYGAKQIMQIMVDNFDHRLNSEMRERAKEENLSIFELVTMASLVEKEAKFAEDRPIIADVFFKRLENHMMLQSDATIQYALDEHKEEFSIEDTKLDSPYNTYQHEGLTPGPIGNPGLASIEAVLYPATTDYLYFVADSEGHNHYSVTYDEHLKVIEEIYGE</sequence>